<keyword evidence="1" id="KW-0472">Membrane</keyword>
<gene>
    <name evidence="3" type="ORF">BDP27DRAFT_1335338</name>
</gene>
<feature type="transmembrane region" description="Helical" evidence="1">
    <location>
        <begin position="85"/>
        <end position="107"/>
    </location>
</feature>
<sequence>MEAVITQLDSLTRAKYFSGVALVSIFYDHLLTLHSEISTIWANPNRDYFPKLTYVMNRYYTEAIVIYVAYVLSGTASLNDSECRRFIWVFALTATVFIGTTQFFILFRVYHSWDKRKHLVIILLAGFTAFITASTTLAIITVADAQDHVQYNPALRTCIIFELPSILPYMLGSLLGFHLFLILLALYNAFERPHRTHADIIDSLHSDGARLFIVLLRLLTVIMSVVGSPADCFGVLNIVWALDSIITSRIHMRVEGLKFASFGKTSRSFLAI</sequence>
<organism evidence="3 4">
    <name type="scientific">Rhodocollybia butyracea</name>
    <dbReference type="NCBI Taxonomy" id="206335"/>
    <lineage>
        <taxon>Eukaryota</taxon>
        <taxon>Fungi</taxon>
        <taxon>Dikarya</taxon>
        <taxon>Basidiomycota</taxon>
        <taxon>Agaricomycotina</taxon>
        <taxon>Agaricomycetes</taxon>
        <taxon>Agaricomycetidae</taxon>
        <taxon>Agaricales</taxon>
        <taxon>Marasmiineae</taxon>
        <taxon>Omphalotaceae</taxon>
        <taxon>Rhodocollybia</taxon>
    </lineage>
</organism>
<evidence type="ECO:0000313" key="3">
    <source>
        <dbReference type="EMBL" id="KAF9063327.1"/>
    </source>
</evidence>
<dbReference type="EMBL" id="JADNRY010000149">
    <property type="protein sequence ID" value="KAF9063327.1"/>
    <property type="molecule type" value="Genomic_DNA"/>
</dbReference>
<feature type="transmembrane region" description="Helical" evidence="1">
    <location>
        <begin position="166"/>
        <end position="187"/>
    </location>
</feature>
<dbReference type="Pfam" id="PF20151">
    <property type="entry name" value="DUF6533"/>
    <property type="match status" value="1"/>
</dbReference>
<evidence type="ECO:0000313" key="4">
    <source>
        <dbReference type="Proteomes" id="UP000772434"/>
    </source>
</evidence>
<feature type="transmembrane region" description="Helical" evidence="1">
    <location>
        <begin position="208"/>
        <end position="227"/>
    </location>
</feature>
<dbReference type="OrthoDB" id="3251775at2759"/>
<reference evidence="3" key="1">
    <citation type="submission" date="2020-11" db="EMBL/GenBank/DDBJ databases">
        <authorList>
            <consortium name="DOE Joint Genome Institute"/>
            <person name="Ahrendt S."/>
            <person name="Riley R."/>
            <person name="Andreopoulos W."/>
            <person name="Labutti K."/>
            <person name="Pangilinan J."/>
            <person name="Ruiz-Duenas F.J."/>
            <person name="Barrasa J.M."/>
            <person name="Sanchez-Garcia M."/>
            <person name="Camarero S."/>
            <person name="Miyauchi S."/>
            <person name="Serrano A."/>
            <person name="Linde D."/>
            <person name="Babiker R."/>
            <person name="Drula E."/>
            <person name="Ayuso-Fernandez I."/>
            <person name="Pacheco R."/>
            <person name="Padilla G."/>
            <person name="Ferreira P."/>
            <person name="Barriuso J."/>
            <person name="Kellner H."/>
            <person name="Castanera R."/>
            <person name="Alfaro M."/>
            <person name="Ramirez L."/>
            <person name="Pisabarro A.G."/>
            <person name="Kuo A."/>
            <person name="Tritt A."/>
            <person name="Lipzen A."/>
            <person name="He G."/>
            <person name="Yan M."/>
            <person name="Ng V."/>
            <person name="Cullen D."/>
            <person name="Martin F."/>
            <person name="Rosso M.-N."/>
            <person name="Henrissat B."/>
            <person name="Hibbett D."/>
            <person name="Martinez A.T."/>
            <person name="Grigoriev I.V."/>
        </authorList>
    </citation>
    <scope>NUCLEOTIDE SEQUENCE</scope>
    <source>
        <strain evidence="3">AH 40177</strain>
    </source>
</reference>
<dbReference type="InterPro" id="IPR045340">
    <property type="entry name" value="DUF6533"/>
</dbReference>
<keyword evidence="1" id="KW-1133">Transmembrane helix</keyword>
<evidence type="ECO:0000259" key="2">
    <source>
        <dbReference type="Pfam" id="PF20151"/>
    </source>
</evidence>
<dbReference type="Proteomes" id="UP000772434">
    <property type="component" value="Unassembled WGS sequence"/>
</dbReference>
<proteinExistence type="predicted"/>
<feature type="transmembrane region" description="Helical" evidence="1">
    <location>
        <begin position="119"/>
        <end position="143"/>
    </location>
</feature>
<feature type="transmembrane region" description="Helical" evidence="1">
    <location>
        <begin position="59"/>
        <end position="79"/>
    </location>
</feature>
<evidence type="ECO:0000256" key="1">
    <source>
        <dbReference type="SAM" id="Phobius"/>
    </source>
</evidence>
<protein>
    <recommendedName>
        <fullName evidence="2">DUF6533 domain-containing protein</fullName>
    </recommendedName>
</protein>
<feature type="domain" description="DUF6533" evidence="2">
    <location>
        <begin position="16"/>
        <end position="60"/>
    </location>
</feature>
<name>A0A9P5PIM9_9AGAR</name>
<accession>A0A9P5PIM9</accession>
<dbReference type="AlphaFoldDB" id="A0A9P5PIM9"/>
<keyword evidence="1" id="KW-0812">Transmembrane</keyword>
<comment type="caution">
    <text evidence="3">The sequence shown here is derived from an EMBL/GenBank/DDBJ whole genome shotgun (WGS) entry which is preliminary data.</text>
</comment>
<keyword evidence="4" id="KW-1185">Reference proteome</keyword>